<keyword evidence="3" id="KW-1185">Reference proteome</keyword>
<dbReference type="AlphaFoldDB" id="A0A7Y9ZAA3"/>
<feature type="transmembrane region" description="Helical" evidence="1">
    <location>
        <begin position="209"/>
        <end position="234"/>
    </location>
</feature>
<gene>
    <name evidence="2" type="ORF">BKA03_001615</name>
</gene>
<feature type="transmembrane region" description="Helical" evidence="1">
    <location>
        <begin position="142"/>
        <end position="162"/>
    </location>
</feature>
<dbReference type="EMBL" id="JACBZO010000001">
    <property type="protein sequence ID" value="NYI41496.1"/>
    <property type="molecule type" value="Genomic_DNA"/>
</dbReference>
<feature type="transmembrane region" description="Helical" evidence="1">
    <location>
        <begin position="183"/>
        <end position="203"/>
    </location>
</feature>
<protein>
    <submittedName>
        <fullName evidence="2">Uncharacterized protein</fullName>
    </submittedName>
</protein>
<keyword evidence="1" id="KW-0472">Membrane</keyword>
<keyword evidence="1" id="KW-1133">Transmembrane helix</keyword>
<evidence type="ECO:0000313" key="3">
    <source>
        <dbReference type="Proteomes" id="UP000547973"/>
    </source>
</evidence>
<feature type="transmembrane region" description="Helical" evidence="1">
    <location>
        <begin position="45"/>
        <end position="67"/>
    </location>
</feature>
<evidence type="ECO:0000313" key="2">
    <source>
        <dbReference type="EMBL" id="NYI41496.1"/>
    </source>
</evidence>
<feature type="transmembrane region" description="Helical" evidence="1">
    <location>
        <begin position="246"/>
        <end position="266"/>
    </location>
</feature>
<dbReference type="RefSeq" id="WP_179397881.1">
    <property type="nucleotide sequence ID" value="NZ_JACBZO010000001.1"/>
</dbReference>
<feature type="transmembrane region" description="Helical" evidence="1">
    <location>
        <begin position="117"/>
        <end position="136"/>
    </location>
</feature>
<keyword evidence="1" id="KW-0812">Transmembrane</keyword>
<dbReference type="Proteomes" id="UP000547973">
    <property type="component" value="Unassembled WGS sequence"/>
</dbReference>
<comment type="caution">
    <text evidence="2">The sequence shown here is derived from an EMBL/GenBank/DDBJ whole genome shotgun (WGS) entry which is preliminary data.</text>
</comment>
<feature type="transmembrane region" description="Helical" evidence="1">
    <location>
        <begin position="272"/>
        <end position="293"/>
    </location>
</feature>
<proteinExistence type="predicted"/>
<organism evidence="2 3">
    <name type="scientific">Demequina lutea</name>
    <dbReference type="NCBI Taxonomy" id="431489"/>
    <lineage>
        <taxon>Bacteria</taxon>
        <taxon>Bacillati</taxon>
        <taxon>Actinomycetota</taxon>
        <taxon>Actinomycetes</taxon>
        <taxon>Micrococcales</taxon>
        <taxon>Demequinaceae</taxon>
        <taxon>Demequina</taxon>
    </lineage>
</organism>
<sequence length="296" mass="31440">MTDSGFEYEAPTDVNLDASAAARLLADAERVGARTLAHTDFRAHAVIQGWVAAALFVYVGTYLLLFFNPGPEGSAVFHAYNYVGLVMVPFLLLTQLVQGARNRLLISVAMPRGGLRLLLMLPGLIVFLAAMVASVADVGYPWWANLVAAAFVAVPMGVLAFGTARKAGGMSSHRRPATPSAPLGRAAATATVTLGISFGVIAALTPYSWYFWVTVLPLLAVIVLSFGSGSRWGLPSIGSEWGQSQWFAFGITFTLLFALAVVAARTSWDTPLVATLSGVAVAVPLVCTTLRTYRRT</sequence>
<accession>A0A7Y9ZAA3</accession>
<feature type="transmembrane region" description="Helical" evidence="1">
    <location>
        <begin position="79"/>
        <end position="97"/>
    </location>
</feature>
<evidence type="ECO:0000256" key="1">
    <source>
        <dbReference type="SAM" id="Phobius"/>
    </source>
</evidence>
<name>A0A7Y9ZAA3_9MICO</name>
<reference evidence="2 3" key="1">
    <citation type="submission" date="2020-07" db="EMBL/GenBank/DDBJ databases">
        <title>Sequencing the genomes of 1000 actinobacteria strains.</title>
        <authorList>
            <person name="Klenk H.-P."/>
        </authorList>
    </citation>
    <scope>NUCLEOTIDE SEQUENCE [LARGE SCALE GENOMIC DNA]</scope>
    <source>
        <strain evidence="2 3">DSM 19970</strain>
    </source>
</reference>